<evidence type="ECO:0000256" key="6">
    <source>
        <dbReference type="SAM" id="MobiDB-lite"/>
    </source>
</evidence>
<keyword evidence="3 7" id="KW-1133">Transmembrane helix</keyword>
<evidence type="ECO:0000256" key="2">
    <source>
        <dbReference type="ARBA" id="ARBA00022692"/>
    </source>
</evidence>
<dbReference type="VEuPathDB" id="FungiDB:JI435_141250"/>
<dbReference type="InterPro" id="IPR052337">
    <property type="entry name" value="SAT4-like"/>
</dbReference>
<keyword evidence="10" id="KW-1185">Reference proteome</keyword>
<evidence type="ECO:0000256" key="3">
    <source>
        <dbReference type="ARBA" id="ARBA00022989"/>
    </source>
</evidence>
<feature type="transmembrane region" description="Helical" evidence="7">
    <location>
        <begin position="221"/>
        <end position="241"/>
    </location>
</feature>
<comment type="subcellular location">
    <subcellularLocation>
        <location evidence="1">Membrane</location>
        <topology evidence="1">Multi-pass membrane protein</topology>
    </subcellularLocation>
</comment>
<dbReference type="Pfam" id="PF20684">
    <property type="entry name" value="Fung_rhodopsin"/>
    <property type="match status" value="1"/>
</dbReference>
<organism evidence="9 10">
    <name type="scientific">Phaeosphaeria nodorum (strain SN15 / ATCC MYA-4574 / FGSC 10173)</name>
    <name type="common">Glume blotch fungus</name>
    <name type="synonym">Parastagonospora nodorum</name>
    <dbReference type="NCBI Taxonomy" id="321614"/>
    <lineage>
        <taxon>Eukaryota</taxon>
        <taxon>Fungi</taxon>
        <taxon>Dikarya</taxon>
        <taxon>Ascomycota</taxon>
        <taxon>Pezizomycotina</taxon>
        <taxon>Dothideomycetes</taxon>
        <taxon>Pleosporomycetidae</taxon>
        <taxon>Pleosporales</taxon>
        <taxon>Pleosporineae</taxon>
        <taxon>Phaeosphaeriaceae</taxon>
        <taxon>Parastagonospora</taxon>
    </lineage>
</organism>
<feature type="domain" description="Rhodopsin" evidence="8">
    <location>
        <begin position="48"/>
        <end position="297"/>
    </location>
</feature>
<evidence type="ECO:0000259" key="8">
    <source>
        <dbReference type="Pfam" id="PF20684"/>
    </source>
</evidence>
<feature type="transmembrane region" description="Helical" evidence="7">
    <location>
        <begin position="187"/>
        <end position="209"/>
    </location>
</feature>
<dbReference type="KEGG" id="pno:SNOG_14125"/>
<keyword evidence="2 7" id="KW-0812">Transmembrane</keyword>
<feature type="transmembrane region" description="Helical" evidence="7">
    <location>
        <begin position="103"/>
        <end position="125"/>
    </location>
</feature>
<evidence type="ECO:0000256" key="1">
    <source>
        <dbReference type="ARBA" id="ARBA00004141"/>
    </source>
</evidence>
<dbReference type="OrthoDB" id="5393606at2759"/>
<proteinExistence type="inferred from homology"/>
<gene>
    <name evidence="9" type="ORF">JI435_141250</name>
</gene>
<feature type="compositionally biased region" description="Low complexity" evidence="6">
    <location>
        <begin position="322"/>
        <end position="353"/>
    </location>
</feature>
<dbReference type="GO" id="GO:0016020">
    <property type="term" value="C:membrane"/>
    <property type="evidence" value="ECO:0007669"/>
    <property type="project" value="UniProtKB-SubCell"/>
</dbReference>
<dbReference type="Proteomes" id="UP000663193">
    <property type="component" value="Chromosome 14"/>
</dbReference>
<keyword evidence="4 7" id="KW-0472">Membrane</keyword>
<dbReference type="RefSeq" id="XP_001804322.1">
    <property type="nucleotide sequence ID" value="XM_001804270.1"/>
</dbReference>
<sequence length="413" mass="45157">MSYTYVNVNSCLYTSIALLTLAVVAVFARIALRARTARKAVDIAWGKHLDDLFCLLALVPTIGVSVVLIYGAKKGIVGSHNDPTNIEGWIMETTPTLVILEKLVYIIFIMQPLALGLTKLAFLFFYRRIFVTSGFQWTSLVFIILTIGFTLAFFFGFVFDCRLNFAANWGSLASISENCPLGFQATIIFTCIDAALDFFILILPLPWIWRLQMPTVRKIQLIFVFLLGGFAVGAALVRMVICIKQGTPSDGLTMVTIMGMPTYDIIGITSHGLFWTMVETNIALIACCLPTLRPILSLAAFGTALASLGSLLQGLGSALGSTRSRTTQNSSSSSKFSKFSKSVSLGSRGSSSAGKKEVSEIGSMSEFSLVEPGKPEAVRVIREKAKTPDPYDVYEMDLDMEKYGRNESHCDAV</sequence>
<reference evidence="10" key="1">
    <citation type="journal article" date="2021" name="BMC Genomics">
        <title>Chromosome-level genome assembly and manually-curated proteome of model necrotroph Parastagonospora nodorum Sn15 reveals a genome-wide trove of candidate effector homologs, and redundancy of virulence-related functions within an accessory chromosome.</title>
        <authorList>
            <person name="Bertazzoni S."/>
            <person name="Jones D.A.B."/>
            <person name="Phan H.T."/>
            <person name="Tan K.-C."/>
            <person name="Hane J.K."/>
        </authorList>
    </citation>
    <scope>NUCLEOTIDE SEQUENCE [LARGE SCALE GENOMIC DNA]</scope>
    <source>
        <strain evidence="10">SN15 / ATCC MYA-4574 / FGSC 10173)</strain>
    </source>
</reference>
<protein>
    <recommendedName>
        <fullName evidence="8">Rhodopsin domain-containing protein</fullName>
    </recommendedName>
</protein>
<name>A0A7U2I647_PHANO</name>
<feature type="transmembrane region" description="Helical" evidence="7">
    <location>
        <begin position="137"/>
        <end position="159"/>
    </location>
</feature>
<evidence type="ECO:0000256" key="7">
    <source>
        <dbReference type="SAM" id="Phobius"/>
    </source>
</evidence>
<comment type="similarity">
    <text evidence="5">Belongs to the SAT4 family.</text>
</comment>
<evidence type="ECO:0000256" key="4">
    <source>
        <dbReference type="ARBA" id="ARBA00023136"/>
    </source>
</evidence>
<accession>A0A7U2I647</accession>
<feature type="transmembrane region" description="Helical" evidence="7">
    <location>
        <begin position="12"/>
        <end position="32"/>
    </location>
</feature>
<evidence type="ECO:0000313" key="9">
    <source>
        <dbReference type="EMBL" id="QRD03109.1"/>
    </source>
</evidence>
<dbReference type="EMBL" id="CP069036">
    <property type="protein sequence ID" value="QRD03109.1"/>
    <property type="molecule type" value="Genomic_DNA"/>
</dbReference>
<dbReference type="PANTHER" id="PTHR33048:SF157">
    <property type="entry name" value="INTEGRAL MEMBRANE PROTEIN"/>
    <property type="match status" value="1"/>
</dbReference>
<evidence type="ECO:0000256" key="5">
    <source>
        <dbReference type="ARBA" id="ARBA00038359"/>
    </source>
</evidence>
<dbReference type="InterPro" id="IPR049326">
    <property type="entry name" value="Rhodopsin_dom_fungi"/>
</dbReference>
<dbReference type="PANTHER" id="PTHR33048">
    <property type="entry name" value="PTH11-LIKE INTEGRAL MEMBRANE PROTEIN (AFU_ORTHOLOGUE AFUA_5G11245)"/>
    <property type="match status" value="1"/>
</dbReference>
<feature type="region of interest" description="Disordered" evidence="6">
    <location>
        <begin position="322"/>
        <end position="357"/>
    </location>
</feature>
<feature type="transmembrane region" description="Helical" evidence="7">
    <location>
        <begin position="52"/>
        <end position="72"/>
    </location>
</feature>
<evidence type="ECO:0000313" key="10">
    <source>
        <dbReference type="Proteomes" id="UP000663193"/>
    </source>
</evidence>
<dbReference type="AlphaFoldDB" id="A0A7U2I647"/>